<dbReference type="CDD" id="cd00093">
    <property type="entry name" value="HTH_XRE"/>
    <property type="match status" value="1"/>
</dbReference>
<feature type="compositionally biased region" description="Low complexity" evidence="1">
    <location>
        <begin position="72"/>
        <end position="83"/>
    </location>
</feature>
<organism evidence="2 3">
    <name type="scientific">Luteibacter rhizovicinus DSM 16549</name>
    <dbReference type="NCBI Taxonomy" id="1440763"/>
    <lineage>
        <taxon>Bacteria</taxon>
        <taxon>Pseudomonadati</taxon>
        <taxon>Pseudomonadota</taxon>
        <taxon>Gammaproteobacteria</taxon>
        <taxon>Lysobacterales</taxon>
        <taxon>Rhodanobacteraceae</taxon>
        <taxon>Luteibacter</taxon>
    </lineage>
</organism>
<proteinExistence type="predicted"/>
<protein>
    <recommendedName>
        <fullName evidence="4">HTH cro/C1-type domain-containing protein</fullName>
    </recommendedName>
</protein>
<dbReference type="Proteomes" id="UP000182987">
    <property type="component" value="Chromosome"/>
</dbReference>
<reference evidence="3" key="1">
    <citation type="submission" date="2016-09" db="EMBL/GenBank/DDBJ databases">
        <authorList>
            <person name="Lysoe E."/>
        </authorList>
    </citation>
    <scope>NUCLEOTIDE SEQUENCE [LARGE SCALE GENOMIC DNA]</scope>
    <source>
        <strain evidence="3">LJ96T</strain>
    </source>
</reference>
<evidence type="ECO:0000313" key="3">
    <source>
        <dbReference type="Proteomes" id="UP000182987"/>
    </source>
</evidence>
<feature type="region of interest" description="Disordered" evidence="1">
    <location>
        <begin position="60"/>
        <end position="83"/>
    </location>
</feature>
<dbReference type="GO" id="GO:0003677">
    <property type="term" value="F:DNA binding"/>
    <property type="evidence" value="ECO:0007669"/>
    <property type="project" value="InterPro"/>
</dbReference>
<sequence>MQTWATRISDLTSRGMTYAEIGERIGLAPSTVGDLASGRSKSPRGEAAIRLNDLHRQRMNQRVEDQHEPHRTSAASAGATAEAAQVVLTRAG</sequence>
<dbReference type="InterPro" id="IPR001387">
    <property type="entry name" value="Cro/C1-type_HTH"/>
</dbReference>
<accession>A0A1L3EV74</accession>
<evidence type="ECO:0000313" key="2">
    <source>
        <dbReference type="EMBL" id="APG04932.1"/>
    </source>
</evidence>
<dbReference type="EMBL" id="CP017480">
    <property type="protein sequence ID" value="APG04932.1"/>
    <property type="molecule type" value="Genomic_DNA"/>
</dbReference>
<keyword evidence="3" id="KW-1185">Reference proteome</keyword>
<dbReference type="KEGG" id="lrz:BJI69_14215"/>
<dbReference type="InterPro" id="IPR010982">
    <property type="entry name" value="Lambda_DNA-bd_dom_sf"/>
</dbReference>
<evidence type="ECO:0000256" key="1">
    <source>
        <dbReference type="SAM" id="MobiDB-lite"/>
    </source>
</evidence>
<name>A0A1L3EV74_9GAMM</name>
<dbReference type="AlphaFoldDB" id="A0A1L3EV74"/>
<dbReference type="STRING" id="1440763.BJI69_14215"/>
<gene>
    <name evidence="2" type="ORF">BJI69_14215</name>
</gene>
<feature type="compositionally biased region" description="Basic and acidic residues" evidence="1">
    <location>
        <begin position="60"/>
        <end position="71"/>
    </location>
</feature>
<evidence type="ECO:0008006" key="4">
    <source>
        <dbReference type="Google" id="ProtNLM"/>
    </source>
</evidence>
<dbReference type="SUPFAM" id="SSF47413">
    <property type="entry name" value="lambda repressor-like DNA-binding domains"/>
    <property type="match status" value="1"/>
</dbReference>